<keyword evidence="1" id="KW-0805">Transcription regulation</keyword>
<keyword evidence="2" id="KW-0238">DNA-binding</keyword>
<dbReference type="PANTHER" id="PTHR46796:SF14">
    <property type="entry name" value="TRANSCRIPTIONAL REGULATORY PROTEIN"/>
    <property type="match status" value="1"/>
</dbReference>
<dbReference type="InterPro" id="IPR018062">
    <property type="entry name" value="HTH_AraC-typ_CS"/>
</dbReference>
<dbReference type="PROSITE" id="PS00041">
    <property type="entry name" value="HTH_ARAC_FAMILY_1"/>
    <property type="match status" value="1"/>
</dbReference>
<dbReference type="EMBL" id="BMJQ01000004">
    <property type="protein sequence ID" value="GGF14248.1"/>
    <property type="molecule type" value="Genomic_DNA"/>
</dbReference>
<name>A0A8J2YTI0_9PROT</name>
<dbReference type="Pfam" id="PF12833">
    <property type="entry name" value="HTH_18"/>
    <property type="match status" value="1"/>
</dbReference>
<reference evidence="5" key="1">
    <citation type="journal article" date="2014" name="Int. J. Syst. Evol. Microbiol.">
        <title>Complete genome sequence of Corynebacterium casei LMG S-19264T (=DSM 44701T), isolated from a smear-ripened cheese.</title>
        <authorList>
            <consortium name="US DOE Joint Genome Institute (JGI-PGF)"/>
            <person name="Walter F."/>
            <person name="Albersmeier A."/>
            <person name="Kalinowski J."/>
            <person name="Ruckert C."/>
        </authorList>
    </citation>
    <scope>NUCLEOTIDE SEQUENCE</scope>
    <source>
        <strain evidence="5">CGMCC 1.15725</strain>
    </source>
</reference>
<accession>A0A8J2YTI0</accession>
<dbReference type="GO" id="GO:0043565">
    <property type="term" value="F:sequence-specific DNA binding"/>
    <property type="evidence" value="ECO:0007669"/>
    <property type="project" value="InterPro"/>
</dbReference>
<reference evidence="5" key="2">
    <citation type="submission" date="2020-09" db="EMBL/GenBank/DDBJ databases">
        <authorList>
            <person name="Sun Q."/>
            <person name="Zhou Y."/>
        </authorList>
    </citation>
    <scope>NUCLEOTIDE SEQUENCE</scope>
    <source>
        <strain evidence="5">CGMCC 1.15725</strain>
    </source>
</reference>
<dbReference type="InterPro" id="IPR009057">
    <property type="entry name" value="Homeodomain-like_sf"/>
</dbReference>
<dbReference type="PANTHER" id="PTHR46796">
    <property type="entry name" value="HTH-TYPE TRANSCRIPTIONAL ACTIVATOR RHAS-RELATED"/>
    <property type="match status" value="1"/>
</dbReference>
<dbReference type="Proteomes" id="UP000646365">
    <property type="component" value="Unassembled WGS sequence"/>
</dbReference>
<organism evidence="5 6">
    <name type="scientific">Aliidongia dinghuensis</name>
    <dbReference type="NCBI Taxonomy" id="1867774"/>
    <lineage>
        <taxon>Bacteria</taxon>
        <taxon>Pseudomonadati</taxon>
        <taxon>Pseudomonadota</taxon>
        <taxon>Alphaproteobacteria</taxon>
        <taxon>Rhodospirillales</taxon>
        <taxon>Dongiaceae</taxon>
        <taxon>Aliidongia</taxon>
    </lineage>
</organism>
<evidence type="ECO:0000256" key="2">
    <source>
        <dbReference type="ARBA" id="ARBA00023125"/>
    </source>
</evidence>
<evidence type="ECO:0000256" key="1">
    <source>
        <dbReference type="ARBA" id="ARBA00023015"/>
    </source>
</evidence>
<evidence type="ECO:0000256" key="3">
    <source>
        <dbReference type="ARBA" id="ARBA00023163"/>
    </source>
</evidence>
<dbReference type="SMART" id="SM00342">
    <property type="entry name" value="HTH_ARAC"/>
    <property type="match status" value="1"/>
</dbReference>
<proteinExistence type="predicted"/>
<evidence type="ECO:0000313" key="6">
    <source>
        <dbReference type="Proteomes" id="UP000646365"/>
    </source>
</evidence>
<sequence>MERVAAVSAKSQTEIRPLPEQGAYGERFGNAFGLKRTPTLVATRMHHARIAVTRLQCAEPIDLTTGSFEPEPAFSIGFALQDLLVHRLWLGRRLVHSDGYRQGSVSIVDLESRPSAHISCSFDCLQIYVPRDALDQMSAENGARRIETLTWPRGARDPILVDLARLLEPALMQPGTVETFFIDHVMLALQAHIAHTYGGMRQSPAVVRGGLASWQERRVKEFIEARLDGSVSIADLAAECDLSRSHFARAFKQTCGVTPYQWLMRRRIENAKVRMIETNAPLSDIALACGFSDQSHFTRAFSSIVRMSPANWRRRRIA</sequence>
<feature type="domain" description="HTH araC/xylS-type" evidence="4">
    <location>
        <begin position="217"/>
        <end position="315"/>
    </location>
</feature>
<dbReference type="InterPro" id="IPR050204">
    <property type="entry name" value="AraC_XylS_family_regulators"/>
</dbReference>
<dbReference type="Gene3D" id="1.10.10.60">
    <property type="entry name" value="Homeodomain-like"/>
    <property type="match status" value="2"/>
</dbReference>
<dbReference type="InterPro" id="IPR018060">
    <property type="entry name" value="HTH_AraC"/>
</dbReference>
<keyword evidence="3" id="KW-0804">Transcription</keyword>
<evidence type="ECO:0000313" key="5">
    <source>
        <dbReference type="EMBL" id="GGF14248.1"/>
    </source>
</evidence>
<keyword evidence="6" id="KW-1185">Reference proteome</keyword>
<dbReference type="PROSITE" id="PS01124">
    <property type="entry name" value="HTH_ARAC_FAMILY_2"/>
    <property type="match status" value="1"/>
</dbReference>
<protein>
    <submittedName>
        <fullName evidence="5">AraC family transcriptional regulator</fullName>
    </submittedName>
</protein>
<evidence type="ECO:0000259" key="4">
    <source>
        <dbReference type="PROSITE" id="PS01124"/>
    </source>
</evidence>
<dbReference type="SUPFAM" id="SSF46689">
    <property type="entry name" value="Homeodomain-like"/>
    <property type="match status" value="2"/>
</dbReference>
<comment type="caution">
    <text evidence="5">The sequence shown here is derived from an EMBL/GenBank/DDBJ whole genome shotgun (WGS) entry which is preliminary data.</text>
</comment>
<dbReference type="GO" id="GO:0003700">
    <property type="term" value="F:DNA-binding transcription factor activity"/>
    <property type="evidence" value="ECO:0007669"/>
    <property type="project" value="InterPro"/>
</dbReference>
<gene>
    <name evidence="5" type="ORF">GCM10011611_20010</name>
</gene>
<dbReference type="AlphaFoldDB" id="A0A8J2YTI0"/>